<feature type="transmembrane region" description="Helical" evidence="6">
    <location>
        <begin position="405"/>
        <end position="425"/>
    </location>
</feature>
<proteinExistence type="inferred from homology"/>
<dbReference type="InterPro" id="IPR030191">
    <property type="entry name" value="CodB"/>
</dbReference>
<accession>A0A450SFY7</accession>
<comment type="similarity">
    <text evidence="2">Belongs to the purine-cytosine permease (2.A.39) family.</text>
</comment>
<dbReference type="InterPro" id="IPR001248">
    <property type="entry name" value="Pur-cyt_permease"/>
</dbReference>
<keyword evidence="3 6" id="KW-0812">Transmembrane</keyword>
<dbReference type="AlphaFoldDB" id="A0A450SFY7"/>
<dbReference type="PANTHER" id="PTHR30569:SF0">
    <property type="entry name" value="CYTOSINE PERMEASE"/>
    <property type="match status" value="1"/>
</dbReference>
<evidence type="ECO:0000256" key="2">
    <source>
        <dbReference type="ARBA" id="ARBA00008974"/>
    </source>
</evidence>
<feature type="transmembrane region" description="Helical" evidence="6">
    <location>
        <begin position="48"/>
        <end position="77"/>
    </location>
</feature>
<organism evidence="7">
    <name type="scientific">Candidatus Kentrum sp. FW</name>
    <dbReference type="NCBI Taxonomy" id="2126338"/>
    <lineage>
        <taxon>Bacteria</taxon>
        <taxon>Pseudomonadati</taxon>
        <taxon>Pseudomonadota</taxon>
        <taxon>Gammaproteobacteria</taxon>
        <taxon>Candidatus Kentrum</taxon>
    </lineage>
</organism>
<evidence type="ECO:0000313" key="7">
    <source>
        <dbReference type="EMBL" id="VFJ51848.1"/>
    </source>
</evidence>
<dbReference type="Pfam" id="PF02133">
    <property type="entry name" value="Transp_cyt_pur"/>
    <property type="match status" value="1"/>
</dbReference>
<feature type="transmembrane region" description="Helical" evidence="6">
    <location>
        <begin position="308"/>
        <end position="327"/>
    </location>
</feature>
<dbReference type="CDD" id="cd11484">
    <property type="entry name" value="SLC-NCS1sbd_CobB-like"/>
    <property type="match status" value="1"/>
</dbReference>
<dbReference type="Gene3D" id="1.10.4160.10">
    <property type="entry name" value="Hydantoin permease"/>
    <property type="match status" value="1"/>
</dbReference>
<reference evidence="7" key="1">
    <citation type="submission" date="2019-02" db="EMBL/GenBank/DDBJ databases">
        <authorList>
            <person name="Gruber-Vodicka R. H."/>
            <person name="Seah K. B. B."/>
        </authorList>
    </citation>
    <scope>NUCLEOTIDE SEQUENCE</scope>
    <source>
        <strain evidence="7">BECK_BZ106</strain>
    </source>
</reference>
<protein>
    <submittedName>
        <fullName evidence="7">Cytosine permease</fullName>
    </submittedName>
</protein>
<dbReference type="GO" id="GO:0015209">
    <property type="term" value="F:cytosine transmembrane transporter activity"/>
    <property type="evidence" value="ECO:0007669"/>
    <property type="project" value="InterPro"/>
</dbReference>
<dbReference type="PANTHER" id="PTHR30569">
    <property type="entry name" value="CYTOSINE TRANSPORTER CODB"/>
    <property type="match status" value="1"/>
</dbReference>
<name>A0A450SFY7_9GAMM</name>
<feature type="transmembrane region" description="Helical" evidence="6">
    <location>
        <begin position="200"/>
        <end position="221"/>
    </location>
</feature>
<evidence type="ECO:0000256" key="4">
    <source>
        <dbReference type="ARBA" id="ARBA00022989"/>
    </source>
</evidence>
<evidence type="ECO:0000256" key="1">
    <source>
        <dbReference type="ARBA" id="ARBA00004141"/>
    </source>
</evidence>
<feature type="transmembrane region" description="Helical" evidence="6">
    <location>
        <begin position="233"/>
        <end position="257"/>
    </location>
</feature>
<feature type="transmembrane region" description="Helical" evidence="6">
    <location>
        <begin position="161"/>
        <end position="180"/>
    </location>
</feature>
<dbReference type="EMBL" id="CAADFD010000010">
    <property type="protein sequence ID" value="VFJ51848.1"/>
    <property type="molecule type" value="Genomic_DNA"/>
</dbReference>
<feature type="transmembrane region" description="Helical" evidence="6">
    <location>
        <begin position="375"/>
        <end position="393"/>
    </location>
</feature>
<feature type="transmembrane region" description="Helical" evidence="6">
    <location>
        <begin position="269"/>
        <end position="287"/>
    </location>
</feature>
<dbReference type="GO" id="GO:0005886">
    <property type="term" value="C:plasma membrane"/>
    <property type="evidence" value="ECO:0007669"/>
    <property type="project" value="TreeGrafter"/>
</dbReference>
<evidence type="ECO:0000256" key="6">
    <source>
        <dbReference type="SAM" id="Phobius"/>
    </source>
</evidence>
<feature type="transmembrane region" description="Helical" evidence="6">
    <location>
        <begin position="21"/>
        <end position="42"/>
    </location>
</feature>
<feature type="transmembrane region" description="Helical" evidence="6">
    <location>
        <begin position="98"/>
        <end position="119"/>
    </location>
</feature>
<gene>
    <name evidence="7" type="ORF">BECKFW1821B_GA0114236_101035</name>
</gene>
<evidence type="ECO:0000256" key="3">
    <source>
        <dbReference type="ARBA" id="ARBA00022692"/>
    </source>
</evidence>
<evidence type="ECO:0000256" key="5">
    <source>
        <dbReference type="ARBA" id="ARBA00023136"/>
    </source>
</evidence>
<sequence length="430" mass="44950">MLDYHDHDHAREPVPTGEGVGGWHIGLIYIGMGLALPAFLVGTQIGTALGLGATILAIVLSGLILTAVGATTGAIGAKVRLSTYMITQITFGRLGANIVNLLIACAIAGWFGVIVHMFASSLNSLFIEQFSLDFGITVWSIFGGILMVSTAVWGFQGLDKLSLLAVPLLFGLLIVTNWHILAETTLSHVLSVPGSGTISFGVAVSMMASGFIGGAAIMPDISRYGKTTKDGAIGAMLCFLPGMTVVLTLSAIPAIAIGELDIVKVMTGFGWPIASTLVVIMAAWTSNDNNLYSASLGVASVVRNAEKWRITIVIGSVGTLLAVLGIMEKFIPFLNVVGVVTAPMAGTYIADYFVRKAEYERADVDSAPAFRPVALISWAVGSLVALCTLPEAAGGQGMIELTTVSALDGLLAGMITLWIFSHGFISSRRA</sequence>
<comment type="subcellular location">
    <subcellularLocation>
        <location evidence="1">Membrane</location>
        <topology evidence="1">Multi-pass membrane protein</topology>
    </subcellularLocation>
</comment>
<feature type="transmembrane region" description="Helical" evidence="6">
    <location>
        <begin position="134"/>
        <end position="154"/>
    </location>
</feature>
<keyword evidence="4 6" id="KW-1133">Transmembrane helix</keyword>
<keyword evidence="5 6" id="KW-0472">Membrane</keyword>
<feature type="transmembrane region" description="Helical" evidence="6">
    <location>
        <begin position="333"/>
        <end position="354"/>
    </location>
</feature>